<keyword evidence="1" id="KW-0540">Nuclease</keyword>
<dbReference type="GeneID" id="38665989"/>
<keyword evidence="7" id="KW-1185">Reference proteome</keyword>
<dbReference type="AlphaFoldDB" id="A0A348B1P2"/>
<organism evidence="5 7">
    <name type="scientific">Sulfodiicoccus acidiphilus</name>
    <dbReference type="NCBI Taxonomy" id="1670455"/>
    <lineage>
        <taxon>Archaea</taxon>
        <taxon>Thermoproteota</taxon>
        <taxon>Thermoprotei</taxon>
        <taxon>Sulfolobales</taxon>
        <taxon>Sulfolobaceae</taxon>
        <taxon>Sulfodiicoccus</taxon>
    </lineage>
</organism>
<dbReference type="GO" id="GO:0030688">
    <property type="term" value="C:preribosome, small subunit precursor"/>
    <property type="evidence" value="ECO:0007669"/>
    <property type="project" value="TreeGrafter"/>
</dbReference>
<reference evidence="6" key="1">
    <citation type="journal article" date="2014" name="Int. J. Syst. Evol. Microbiol.">
        <title>Complete genome sequence of Corynebacterium casei LMG S-19264T (=DSM 44701T), isolated from a smear-ripened cheese.</title>
        <authorList>
            <consortium name="US DOE Joint Genome Institute (JGI-PGF)"/>
            <person name="Walter F."/>
            <person name="Albersmeier A."/>
            <person name="Kalinowski J."/>
            <person name="Ruckert C."/>
        </authorList>
    </citation>
    <scope>NUCLEOTIDE SEQUENCE</scope>
    <source>
        <strain evidence="6">JCM 31740</strain>
    </source>
</reference>
<dbReference type="EMBL" id="AP018553">
    <property type="protein sequence ID" value="BBD72094.1"/>
    <property type="molecule type" value="Genomic_DNA"/>
</dbReference>
<evidence type="ECO:0000256" key="1">
    <source>
        <dbReference type="ARBA" id="ARBA00022722"/>
    </source>
</evidence>
<evidence type="ECO:0000256" key="2">
    <source>
        <dbReference type="ARBA" id="ARBA00022723"/>
    </source>
</evidence>
<proteinExistence type="predicted"/>
<reference evidence="5" key="3">
    <citation type="journal article" date="2019" name="BMC Res. Notes">
        <title>Complete genome sequence of the Sulfodiicoccus acidiphilus strain HS-1T, the first crenarchaeon that lacks polB3, isolated from an acidic hot spring in Ohwaku-dani, Hakone, Japan.</title>
        <authorList>
            <person name="Sakai H.D."/>
            <person name="Kurosawa N."/>
        </authorList>
    </citation>
    <scope>NUCLEOTIDE SEQUENCE</scope>
    <source>
        <strain evidence="5">HS-1</strain>
    </source>
</reference>
<dbReference type="GO" id="GO:0030490">
    <property type="term" value="P:maturation of SSU-rRNA"/>
    <property type="evidence" value="ECO:0007669"/>
    <property type="project" value="TreeGrafter"/>
</dbReference>
<dbReference type="EMBL" id="BMQS01000032">
    <property type="protein sequence ID" value="GGU05110.1"/>
    <property type="molecule type" value="Genomic_DNA"/>
</dbReference>
<dbReference type="CDD" id="cd09876">
    <property type="entry name" value="PIN_Nob1-like"/>
    <property type="match status" value="1"/>
</dbReference>
<accession>A0A348B1P2</accession>
<evidence type="ECO:0000313" key="5">
    <source>
        <dbReference type="EMBL" id="BBD72094.1"/>
    </source>
</evidence>
<dbReference type="GO" id="GO:0016787">
    <property type="term" value="F:hydrolase activity"/>
    <property type="evidence" value="ECO:0007669"/>
    <property type="project" value="UniProtKB-KW"/>
</dbReference>
<reference evidence="7" key="2">
    <citation type="submission" date="2018-04" db="EMBL/GenBank/DDBJ databases">
        <title>Complete genome sequence of Sulfodiicoccus acidiphilus strain HS-1.</title>
        <authorList>
            <person name="Sakai H.D."/>
            <person name="Kurosawa N."/>
        </authorList>
    </citation>
    <scope>NUCLEOTIDE SEQUENCE [LARGE SCALE GENOMIC DNA]</scope>
    <source>
        <strain evidence="7">HS-1</strain>
    </source>
</reference>
<dbReference type="InterPro" id="IPR039907">
    <property type="entry name" value="NOB1"/>
</dbReference>
<dbReference type="Pfam" id="PF17146">
    <property type="entry name" value="PIN_6"/>
    <property type="match status" value="1"/>
</dbReference>
<dbReference type="SMART" id="SM00670">
    <property type="entry name" value="PINc"/>
    <property type="match status" value="1"/>
</dbReference>
<dbReference type="PANTHER" id="PTHR12814">
    <property type="entry name" value="RNA-BINDING PROTEIN NOB1"/>
    <property type="match status" value="1"/>
</dbReference>
<protein>
    <recommendedName>
        <fullName evidence="4">PIN domain-containing protein</fullName>
    </recommendedName>
</protein>
<dbReference type="RefSeq" id="WP_126449401.1">
    <property type="nucleotide sequence ID" value="NZ_AP018553.1"/>
</dbReference>
<dbReference type="Proteomes" id="UP000616143">
    <property type="component" value="Unassembled WGS sequence"/>
</dbReference>
<dbReference type="GO" id="GO:0004521">
    <property type="term" value="F:RNA endonuclease activity"/>
    <property type="evidence" value="ECO:0007669"/>
    <property type="project" value="TreeGrafter"/>
</dbReference>
<evidence type="ECO:0000313" key="7">
    <source>
        <dbReference type="Proteomes" id="UP000276741"/>
    </source>
</evidence>
<dbReference type="KEGG" id="sacd:HS1genome_0483"/>
<evidence type="ECO:0000259" key="4">
    <source>
        <dbReference type="SMART" id="SM00670"/>
    </source>
</evidence>
<gene>
    <name evidence="6" type="ORF">GCM10007116_22050</name>
    <name evidence="5" type="ORF">HS1genome_0483</name>
</gene>
<dbReference type="GO" id="GO:0046872">
    <property type="term" value="F:metal ion binding"/>
    <property type="evidence" value="ECO:0007669"/>
    <property type="project" value="UniProtKB-KW"/>
</dbReference>
<dbReference type="Gene3D" id="3.40.50.1010">
    <property type="entry name" value="5'-nuclease"/>
    <property type="match status" value="1"/>
</dbReference>
<keyword evidence="3" id="KW-0378">Hydrolase</keyword>
<dbReference type="InterPro" id="IPR033411">
    <property type="entry name" value="Ribonuclease_PIN"/>
</dbReference>
<dbReference type="Proteomes" id="UP000276741">
    <property type="component" value="Chromosome"/>
</dbReference>
<reference evidence="6" key="4">
    <citation type="submission" date="2020-09" db="EMBL/GenBank/DDBJ databases">
        <authorList>
            <person name="Sun Q."/>
            <person name="Ohkuma M."/>
        </authorList>
    </citation>
    <scope>NUCLEOTIDE SEQUENCE</scope>
    <source>
        <strain evidence="6">JCM 31740</strain>
    </source>
</reference>
<feature type="domain" description="PIN" evidence="4">
    <location>
        <begin position="3"/>
        <end position="104"/>
    </location>
</feature>
<dbReference type="OrthoDB" id="27944at2157"/>
<evidence type="ECO:0000256" key="3">
    <source>
        <dbReference type="ARBA" id="ARBA00022801"/>
    </source>
</evidence>
<evidence type="ECO:0000313" key="6">
    <source>
        <dbReference type="EMBL" id="GGU05110.1"/>
    </source>
</evidence>
<sequence>MTERVVFDTSPFIAGLANLFPRVYTTPLVLREVRDATSVHLLELAVASGKVVITSPSERSLSTVRVKSKSLGEFTLSETDVSVAALAVELKPTVTFTDDYSLQNLLKAMGLPFRSIRTTGITETRKFVYVCEDCGAPHRSWRANCERCGGKVRKVKI</sequence>
<dbReference type="PANTHER" id="PTHR12814:SF2">
    <property type="entry name" value="RNA-BINDING PROTEIN NOB1"/>
    <property type="match status" value="1"/>
</dbReference>
<dbReference type="InterPro" id="IPR002716">
    <property type="entry name" value="PIN_dom"/>
</dbReference>
<name>A0A348B1P2_9CREN</name>
<keyword evidence="2" id="KW-0479">Metal-binding</keyword>